<feature type="domain" description="Cystatin" evidence="8">
    <location>
        <begin position="51"/>
        <end position="125"/>
    </location>
</feature>
<evidence type="ECO:0000313" key="9">
    <source>
        <dbReference type="EMBL" id="AEO34425.1"/>
    </source>
</evidence>
<dbReference type="EMBL" id="JO842808">
    <property type="protein sequence ID" value="AEO34425.1"/>
    <property type="molecule type" value="mRNA"/>
</dbReference>
<organism evidence="9">
    <name type="scientific">Amblyomma maculatum</name>
    <name type="common">Gulf Coast tick</name>
    <dbReference type="NCBI Taxonomy" id="34609"/>
    <lineage>
        <taxon>Eukaryota</taxon>
        <taxon>Metazoa</taxon>
        <taxon>Ecdysozoa</taxon>
        <taxon>Arthropoda</taxon>
        <taxon>Chelicerata</taxon>
        <taxon>Arachnida</taxon>
        <taxon>Acari</taxon>
        <taxon>Parasitiformes</taxon>
        <taxon>Ixodida</taxon>
        <taxon>Ixodoidea</taxon>
        <taxon>Ixodidae</taxon>
        <taxon>Amblyomminae</taxon>
        <taxon>Amblyomma</taxon>
    </lineage>
</organism>
<protein>
    <recommendedName>
        <fullName evidence="8">Cystatin domain-containing protein</fullName>
    </recommendedName>
</protein>
<keyword evidence="3" id="KW-0964">Secreted</keyword>
<evidence type="ECO:0000256" key="6">
    <source>
        <dbReference type="ARBA" id="ARBA00022729"/>
    </source>
</evidence>
<dbReference type="InterPro" id="IPR046350">
    <property type="entry name" value="Cystatin_sf"/>
</dbReference>
<evidence type="ECO:0000256" key="4">
    <source>
        <dbReference type="ARBA" id="ARBA00022690"/>
    </source>
</evidence>
<dbReference type="PANTHER" id="PTHR46186:SF2">
    <property type="entry name" value="CYSTATIN"/>
    <property type="match status" value="1"/>
</dbReference>
<evidence type="ECO:0000256" key="2">
    <source>
        <dbReference type="ARBA" id="ARBA00009403"/>
    </source>
</evidence>
<dbReference type="GO" id="GO:0031982">
    <property type="term" value="C:vesicle"/>
    <property type="evidence" value="ECO:0007669"/>
    <property type="project" value="TreeGrafter"/>
</dbReference>
<evidence type="ECO:0000256" key="5">
    <source>
        <dbReference type="ARBA" id="ARBA00022704"/>
    </source>
</evidence>
<comment type="similarity">
    <text evidence="2">Belongs to the cystatin family.</text>
</comment>
<comment type="subcellular location">
    <subcellularLocation>
        <location evidence="1">Secreted</location>
    </subcellularLocation>
</comment>
<proteinExistence type="evidence at transcript level"/>
<dbReference type="GO" id="GO:0005615">
    <property type="term" value="C:extracellular space"/>
    <property type="evidence" value="ECO:0007669"/>
    <property type="project" value="TreeGrafter"/>
</dbReference>
<dbReference type="GO" id="GO:0004869">
    <property type="term" value="F:cysteine-type endopeptidase inhibitor activity"/>
    <property type="evidence" value="ECO:0007669"/>
    <property type="project" value="UniProtKB-KW"/>
</dbReference>
<accession>G3MLQ7</accession>
<dbReference type="PANTHER" id="PTHR46186">
    <property type="entry name" value="CYSTATIN"/>
    <property type="match status" value="1"/>
</dbReference>
<dbReference type="Gene3D" id="3.10.450.10">
    <property type="match status" value="1"/>
</dbReference>
<evidence type="ECO:0000256" key="3">
    <source>
        <dbReference type="ARBA" id="ARBA00022525"/>
    </source>
</evidence>
<evidence type="ECO:0000259" key="8">
    <source>
        <dbReference type="Pfam" id="PF00031"/>
    </source>
</evidence>
<evidence type="ECO:0000256" key="1">
    <source>
        <dbReference type="ARBA" id="ARBA00004613"/>
    </source>
</evidence>
<keyword evidence="6 7" id="KW-0732">Signal</keyword>
<dbReference type="GO" id="GO:0005737">
    <property type="term" value="C:cytoplasm"/>
    <property type="evidence" value="ECO:0007669"/>
    <property type="project" value="TreeGrafter"/>
</dbReference>
<keyword evidence="4" id="KW-0646">Protease inhibitor</keyword>
<keyword evidence="5" id="KW-0789">Thiol protease inhibitor</keyword>
<feature type="signal peptide" evidence="7">
    <location>
        <begin position="1"/>
        <end position="18"/>
    </location>
</feature>
<feature type="chain" id="PRO_5018664235" description="Cystatin domain-containing protein" evidence="7">
    <location>
        <begin position="19"/>
        <end position="165"/>
    </location>
</feature>
<dbReference type="Pfam" id="PF00031">
    <property type="entry name" value="Cystatin"/>
    <property type="match status" value="1"/>
</dbReference>
<dbReference type="SUPFAM" id="SSF54403">
    <property type="entry name" value="Cystatin/monellin"/>
    <property type="match status" value="1"/>
</dbReference>
<dbReference type="AlphaFoldDB" id="G3MLQ7"/>
<reference evidence="9" key="1">
    <citation type="journal article" date="2011" name="PLoS ONE">
        <title>A deep insight into the sialotranscriptome of the gulf coast tick, Amblyomma maculatum.</title>
        <authorList>
            <person name="Karim S."/>
            <person name="Singh P."/>
            <person name="Ribeiro J.M."/>
        </authorList>
    </citation>
    <scope>NUCLEOTIDE SEQUENCE</scope>
    <source>
        <tissue evidence="9">Salivary gland</tissue>
    </source>
</reference>
<dbReference type="InterPro" id="IPR000010">
    <property type="entry name" value="Cystatin_dom"/>
</dbReference>
<name>G3MLQ7_AMBMU</name>
<evidence type="ECO:0000256" key="7">
    <source>
        <dbReference type="SAM" id="SignalP"/>
    </source>
</evidence>
<sequence>MKVLAVLSFLAVTGVTLCYQKGGVPQAGLVRPGFDGWQDRDASRDPQYRLLATYAIQHQKKQFLATYYRVIIVLRARMQVVNGRNYRLKFLVAPRKCRISTSPIKSELCRQKGNNALRMCNAVIHISSKKSTRTIRSFSCTKRCNTVNNRCSPPAFFQGTFRATE</sequence>
<dbReference type="CDD" id="cd00042">
    <property type="entry name" value="CY"/>
    <property type="match status" value="1"/>
</dbReference>